<evidence type="ECO:0000256" key="3">
    <source>
        <dbReference type="SAM" id="MobiDB-lite"/>
    </source>
</evidence>
<comment type="caution">
    <text evidence="4">The sequence shown here is derived from an EMBL/GenBank/DDBJ whole genome shotgun (WGS) entry which is preliminary data.</text>
</comment>
<dbReference type="Proteomes" id="UP000521943">
    <property type="component" value="Unassembled WGS sequence"/>
</dbReference>
<evidence type="ECO:0000313" key="5">
    <source>
        <dbReference type="Proteomes" id="UP000521943"/>
    </source>
</evidence>
<feature type="compositionally biased region" description="Low complexity" evidence="3">
    <location>
        <begin position="534"/>
        <end position="546"/>
    </location>
</feature>
<dbReference type="InterPro" id="IPR011990">
    <property type="entry name" value="TPR-like_helical_dom_sf"/>
</dbReference>
<evidence type="ECO:0000256" key="2">
    <source>
        <dbReference type="ARBA" id="ARBA00022803"/>
    </source>
</evidence>
<dbReference type="PANTHER" id="PTHR22904:SF523">
    <property type="entry name" value="STRESS-INDUCED-PHOSPHOPROTEIN 1"/>
    <property type="match status" value="1"/>
</dbReference>
<dbReference type="Gene3D" id="1.25.40.10">
    <property type="entry name" value="Tetratricopeptide repeat domain"/>
    <property type="match status" value="1"/>
</dbReference>
<feature type="region of interest" description="Disordered" evidence="3">
    <location>
        <begin position="570"/>
        <end position="610"/>
    </location>
</feature>
<sequence length="610" mass="68079">MQTTIIPGPPGSNGFWTATQHQAPNPDMMTEWAGYAAFEETELPVLEVVLEKLRDPVTGQMPDLENAMDALTRLHLENPNDPDMLRLAEMRRARAQSLENTIDFETFDYAGLRVIPTTIWRIGVRHKGLMVDPARPNDRRLHESKKADYPDAIDTYEMSCDILGYLGDDDFYRYKQEYRGNFPTADEVLLFIKKSMAQPALMFKPALPSSLPLDPLFKPYTPVLEPFLNSLADAVDERYKSATNPGSSTPTLTALEARFAASSSTADPERKPFHWFWDTQAQADLHESILRNKAIDRYNDAWGKCVENKESGNSAFRRGDKKAAIDLYTKASYWIDRAYPEISPGDDEREKESRELAAILMANRSVAWLTSGSEEDARVKAKEDARMAIRVSPLYAKGHARLAKVYQASSDLVKAKQVLARALSKPELQDEVGLVDMLIDLQTDEKGLPEDDEEFKLVARRILYEDEDSAKMVKDIAGLWRERISRVPVPPPEPVPIPEEDVAAAHPLPASPEEAILPLDPEPEDEVVAQDIAAAPSEEAPSALLEAPRDVNVPQPDMLSMAELVPALESVETEDTKVSQTPPVSFGNVSPAFDDQSKHRSVSEMPPSLN</sequence>
<dbReference type="SUPFAM" id="SSF48452">
    <property type="entry name" value="TPR-like"/>
    <property type="match status" value="1"/>
</dbReference>
<organism evidence="4 5">
    <name type="scientific">Ephemerocybe angulata</name>
    <dbReference type="NCBI Taxonomy" id="980116"/>
    <lineage>
        <taxon>Eukaryota</taxon>
        <taxon>Fungi</taxon>
        <taxon>Dikarya</taxon>
        <taxon>Basidiomycota</taxon>
        <taxon>Agaricomycotina</taxon>
        <taxon>Agaricomycetes</taxon>
        <taxon>Agaricomycetidae</taxon>
        <taxon>Agaricales</taxon>
        <taxon>Agaricineae</taxon>
        <taxon>Psathyrellaceae</taxon>
        <taxon>Ephemerocybe</taxon>
    </lineage>
</organism>
<proteinExistence type="predicted"/>
<dbReference type="PANTHER" id="PTHR22904">
    <property type="entry name" value="TPR REPEAT CONTAINING PROTEIN"/>
    <property type="match status" value="1"/>
</dbReference>
<name>A0A8H6M0E8_9AGAR</name>
<dbReference type="OrthoDB" id="2942533at2759"/>
<dbReference type="GO" id="GO:0051879">
    <property type="term" value="F:Hsp90 protein binding"/>
    <property type="evidence" value="ECO:0007669"/>
    <property type="project" value="TreeGrafter"/>
</dbReference>
<reference evidence="4 5" key="1">
    <citation type="submission" date="2020-07" db="EMBL/GenBank/DDBJ databases">
        <title>Comparative genomics of pyrophilous fungi reveals a link between fire events and developmental genes.</title>
        <authorList>
            <consortium name="DOE Joint Genome Institute"/>
            <person name="Steindorff A.S."/>
            <person name="Carver A."/>
            <person name="Calhoun S."/>
            <person name="Stillman K."/>
            <person name="Liu H."/>
            <person name="Lipzen A."/>
            <person name="Pangilinan J."/>
            <person name="Labutti K."/>
            <person name="Bruns T.D."/>
            <person name="Grigoriev I.V."/>
        </authorList>
    </citation>
    <scope>NUCLEOTIDE SEQUENCE [LARGE SCALE GENOMIC DNA]</scope>
    <source>
        <strain evidence="4 5">CBS 144469</strain>
    </source>
</reference>
<gene>
    <name evidence="4" type="ORF">DFP72DRAFT_920786</name>
</gene>
<dbReference type="EMBL" id="JACGCI010000084">
    <property type="protein sequence ID" value="KAF6747197.1"/>
    <property type="molecule type" value="Genomic_DNA"/>
</dbReference>
<keyword evidence="5" id="KW-1185">Reference proteome</keyword>
<evidence type="ECO:0000256" key="1">
    <source>
        <dbReference type="ARBA" id="ARBA00022737"/>
    </source>
</evidence>
<evidence type="ECO:0000313" key="4">
    <source>
        <dbReference type="EMBL" id="KAF6747197.1"/>
    </source>
</evidence>
<keyword evidence="2" id="KW-0802">TPR repeat</keyword>
<feature type="region of interest" description="Disordered" evidence="3">
    <location>
        <begin position="534"/>
        <end position="558"/>
    </location>
</feature>
<dbReference type="AlphaFoldDB" id="A0A8H6M0E8"/>
<accession>A0A8H6M0E8</accession>
<keyword evidence="1" id="KW-0677">Repeat</keyword>
<protein>
    <submittedName>
        <fullName evidence="4">Uncharacterized protein</fullName>
    </submittedName>
</protein>